<dbReference type="InterPro" id="IPR047057">
    <property type="entry name" value="MerR_fam"/>
</dbReference>
<evidence type="ECO:0000313" key="4">
    <source>
        <dbReference type="EMBL" id="GAA2211248.1"/>
    </source>
</evidence>
<organism evidence="4 5">
    <name type="scientific">Nonomuraea monospora</name>
    <dbReference type="NCBI Taxonomy" id="568818"/>
    <lineage>
        <taxon>Bacteria</taxon>
        <taxon>Bacillati</taxon>
        <taxon>Actinomycetota</taxon>
        <taxon>Actinomycetes</taxon>
        <taxon>Streptosporangiales</taxon>
        <taxon>Streptosporangiaceae</taxon>
        <taxon>Nonomuraea</taxon>
    </lineage>
</organism>
<dbReference type="Pfam" id="PF13411">
    <property type="entry name" value="MerR_1"/>
    <property type="match status" value="1"/>
</dbReference>
<dbReference type="SMART" id="SM00422">
    <property type="entry name" value="HTH_MERR"/>
    <property type="match status" value="1"/>
</dbReference>
<dbReference type="Proteomes" id="UP001499843">
    <property type="component" value="Unassembled WGS sequence"/>
</dbReference>
<evidence type="ECO:0000313" key="5">
    <source>
        <dbReference type="Proteomes" id="UP001499843"/>
    </source>
</evidence>
<keyword evidence="5" id="KW-1185">Reference proteome</keyword>
<name>A0ABN3CP86_9ACTN</name>
<dbReference type="InterPro" id="IPR009061">
    <property type="entry name" value="DNA-bd_dom_put_sf"/>
</dbReference>
<proteinExistence type="predicted"/>
<dbReference type="InterPro" id="IPR000551">
    <property type="entry name" value="MerR-type_HTH_dom"/>
</dbReference>
<dbReference type="PANTHER" id="PTHR30204">
    <property type="entry name" value="REDOX-CYCLING DRUG-SENSING TRANSCRIPTIONAL ACTIVATOR SOXR"/>
    <property type="match status" value="1"/>
</dbReference>
<feature type="domain" description="HTH merR-type" evidence="3">
    <location>
        <begin position="6"/>
        <end position="73"/>
    </location>
</feature>
<dbReference type="PANTHER" id="PTHR30204:SF93">
    <property type="entry name" value="HTH MERR-TYPE DOMAIN-CONTAINING PROTEIN"/>
    <property type="match status" value="1"/>
</dbReference>
<dbReference type="PROSITE" id="PS50937">
    <property type="entry name" value="HTH_MERR_2"/>
    <property type="match status" value="1"/>
</dbReference>
<evidence type="ECO:0000256" key="2">
    <source>
        <dbReference type="SAM" id="MobiDB-lite"/>
    </source>
</evidence>
<reference evidence="4 5" key="1">
    <citation type="journal article" date="2019" name="Int. J. Syst. Evol. Microbiol.">
        <title>The Global Catalogue of Microorganisms (GCM) 10K type strain sequencing project: providing services to taxonomists for standard genome sequencing and annotation.</title>
        <authorList>
            <consortium name="The Broad Institute Genomics Platform"/>
            <consortium name="The Broad Institute Genome Sequencing Center for Infectious Disease"/>
            <person name="Wu L."/>
            <person name="Ma J."/>
        </authorList>
    </citation>
    <scope>NUCLEOTIDE SEQUENCE [LARGE SCALE GENOMIC DNA]</scope>
    <source>
        <strain evidence="4 5">JCM 16114</strain>
    </source>
</reference>
<dbReference type="Gene3D" id="1.10.1660.10">
    <property type="match status" value="1"/>
</dbReference>
<dbReference type="CDD" id="cd00592">
    <property type="entry name" value="HTH_MerR-like"/>
    <property type="match status" value="1"/>
</dbReference>
<dbReference type="EMBL" id="BAAAQX010000020">
    <property type="protein sequence ID" value="GAA2211248.1"/>
    <property type="molecule type" value="Genomic_DNA"/>
</dbReference>
<gene>
    <name evidence="4" type="ORF">GCM10009850_067070</name>
</gene>
<protein>
    <submittedName>
        <fullName evidence="4">MerR family transcriptional regulator</fullName>
    </submittedName>
</protein>
<evidence type="ECO:0000259" key="3">
    <source>
        <dbReference type="PROSITE" id="PS50937"/>
    </source>
</evidence>
<dbReference type="PRINTS" id="PR00040">
    <property type="entry name" value="HTHMERR"/>
</dbReference>
<dbReference type="SUPFAM" id="SSF46955">
    <property type="entry name" value="Putative DNA-binding domain"/>
    <property type="match status" value="1"/>
</dbReference>
<keyword evidence="1" id="KW-0238">DNA-binding</keyword>
<sequence>MTVGVTIGQAAAFAGVTVKAVRHYHKHGLLDEPRRDTSGYRRYGPANLLRLVQIRTLAAAGVPLAEIGTMLDATPDRFAAALADAERRLDDRIDELIARRDTLRRLATGDRALLPARVVEALDEVAAEFGFTEADVTMAREGLVLVRALVPEGFDDYVGKVERALRDPAYVRLVKVLWRAAEWEPDDPRVDELATAMADYFVDHPDLLPVPAGLEARADAAVRYNLLSHYGEEERPAWARVRVLFEERLRSVAGIDLAARGEAEPPPTSAPRGARDRPEAEPPPTSAPRGARDRPAVRTARARNR</sequence>
<feature type="region of interest" description="Disordered" evidence="2">
    <location>
        <begin position="257"/>
        <end position="305"/>
    </location>
</feature>
<comment type="caution">
    <text evidence="4">The sequence shown here is derived from an EMBL/GenBank/DDBJ whole genome shotgun (WGS) entry which is preliminary data.</text>
</comment>
<dbReference type="RefSeq" id="WP_344483497.1">
    <property type="nucleotide sequence ID" value="NZ_BAAAQX010000020.1"/>
</dbReference>
<evidence type="ECO:0000256" key="1">
    <source>
        <dbReference type="ARBA" id="ARBA00023125"/>
    </source>
</evidence>
<accession>A0ABN3CP86</accession>